<dbReference type="PANTHER" id="PTHR10381:SF70">
    <property type="entry name" value="ATP-DEPENDENT CLP PROTEASE PROTEOLYTIC SUBUNIT"/>
    <property type="match status" value="1"/>
</dbReference>
<evidence type="ECO:0000256" key="1">
    <source>
        <dbReference type="ARBA" id="ARBA00007039"/>
    </source>
</evidence>
<feature type="active site" description="Nucleophile" evidence="7">
    <location>
        <position position="115"/>
    </location>
</feature>
<evidence type="ECO:0000313" key="11">
    <source>
        <dbReference type="Proteomes" id="UP000678545"/>
    </source>
</evidence>
<evidence type="ECO:0000256" key="6">
    <source>
        <dbReference type="ARBA" id="ARBA00034021"/>
    </source>
</evidence>
<dbReference type="PROSITE" id="PS00382">
    <property type="entry name" value="CLP_PROTEASE_HIS"/>
    <property type="match status" value="1"/>
</dbReference>
<evidence type="ECO:0000256" key="5">
    <source>
        <dbReference type="ARBA" id="ARBA00022825"/>
    </source>
</evidence>
<proteinExistence type="inferred from homology"/>
<evidence type="ECO:0000313" key="10">
    <source>
        <dbReference type="EMBL" id="MBR7800372.1"/>
    </source>
</evidence>
<dbReference type="AlphaFoldDB" id="A0A941IFH2"/>
<keyword evidence="4 7" id="KW-0378">Hydrolase</keyword>
<sequence length="215" mass="23529">MLVSLIEKVNKNVNKNVNKKVNMSEEKEKPVDAASPFLEEKAFKSRTVLVFGTINDKLAAEVSKRLIALSAESDTPITLLVSSPGGHVESGDVIHDMIRFINAPVRVVGTGWVGSAAVNVFLAVPKERRVCLPNTRFLIHQPSGGAGGQATDIAIQAREIVKIRERIAALIAKESGQTLERVTNDIERDYWMSAIEAQEYGLVSRIIVNQNELNA</sequence>
<protein>
    <recommendedName>
        <fullName evidence="7 9">ATP-dependent Clp protease proteolytic subunit</fullName>
        <ecNumber evidence="7">3.4.21.92</ecNumber>
    </recommendedName>
    <alternativeName>
        <fullName evidence="7">Endopeptidase Clp</fullName>
    </alternativeName>
</protein>
<dbReference type="PANTHER" id="PTHR10381">
    <property type="entry name" value="ATP-DEPENDENT CLP PROTEASE PROTEOLYTIC SUBUNIT"/>
    <property type="match status" value="1"/>
</dbReference>
<reference evidence="10" key="1">
    <citation type="submission" date="2021-04" db="EMBL/GenBank/DDBJ databases">
        <title>novel species isolated from subtropical streams in China.</title>
        <authorList>
            <person name="Lu H."/>
        </authorList>
    </citation>
    <scope>NUCLEOTIDE SEQUENCE</scope>
    <source>
        <strain evidence="10">FT137W</strain>
    </source>
</reference>
<dbReference type="InterPro" id="IPR029045">
    <property type="entry name" value="ClpP/crotonase-like_dom_sf"/>
</dbReference>
<evidence type="ECO:0000256" key="4">
    <source>
        <dbReference type="ARBA" id="ARBA00022801"/>
    </source>
</evidence>
<dbReference type="SUPFAM" id="SSF52096">
    <property type="entry name" value="ClpP/crotonase"/>
    <property type="match status" value="1"/>
</dbReference>
<dbReference type="GO" id="GO:0051117">
    <property type="term" value="F:ATPase binding"/>
    <property type="evidence" value="ECO:0007669"/>
    <property type="project" value="TreeGrafter"/>
</dbReference>
<dbReference type="NCBIfam" id="NF009205">
    <property type="entry name" value="PRK12553.1"/>
    <property type="match status" value="1"/>
</dbReference>
<evidence type="ECO:0000256" key="7">
    <source>
        <dbReference type="HAMAP-Rule" id="MF_00444"/>
    </source>
</evidence>
<dbReference type="GO" id="GO:0009368">
    <property type="term" value="C:endopeptidase Clp complex"/>
    <property type="evidence" value="ECO:0007669"/>
    <property type="project" value="TreeGrafter"/>
</dbReference>
<dbReference type="EC" id="3.4.21.92" evidence="7"/>
<comment type="subcellular location">
    <subcellularLocation>
        <location evidence="7">Cytoplasm</location>
    </subcellularLocation>
</comment>
<comment type="subunit">
    <text evidence="7">Fourteen ClpP subunits assemble into 2 heptameric rings which stack back to back to give a disk-like structure with a central cavity, resembling the structure of eukaryotic proteasomes.</text>
</comment>
<dbReference type="Proteomes" id="UP000678545">
    <property type="component" value="Unassembled WGS sequence"/>
</dbReference>
<dbReference type="GO" id="GO:0006515">
    <property type="term" value="P:protein quality control for misfolded or incompletely synthesized proteins"/>
    <property type="evidence" value="ECO:0007669"/>
    <property type="project" value="TreeGrafter"/>
</dbReference>
<feature type="active site" evidence="7 8">
    <location>
        <position position="140"/>
    </location>
</feature>
<dbReference type="CDD" id="cd07017">
    <property type="entry name" value="S14_ClpP_2"/>
    <property type="match status" value="1"/>
</dbReference>
<dbReference type="InterPro" id="IPR033135">
    <property type="entry name" value="ClpP_His_AS"/>
</dbReference>
<dbReference type="Gene3D" id="3.90.226.10">
    <property type="entry name" value="2-enoyl-CoA Hydratase, Chain A, domain 1"/>
    <property type="match status" value="1"/>
</dbReference>
<keyword evidence="11" id="KW-1185">Reference proteome</keyword>
<evidence type="ECO:0000256" key="9">
    <source>
        <dbReference type="RuleBase" id="RU003567"/>
    </source>
</evidence>
<dbReference type="InterPro" id="IPR001907">
    <property type="entry name" value="ClpP"/>
</dbReference>
<dbReference type="GO" id="GO:0004252">
    <property type="term" value="F:serine-type endopeptidase activity"/>
    <property type="evidence" value="ECO:0007669"/>
    <property type="project" value="UniProtKB-UniRule"/>
</dbReference>
<dbReference type="GO" id="GO:0005737">
    <property type="term" value="C:cytoplasm"/>
    <property type="evidence" value="ECO:0007669"/>
    <property type="project" value="UniProtKB-SubCell"/>
</dbReference>
<accession>A0A941IFH2</accession>
<evidence type="ECO:0000256" key="3">
    <source>
        <dbReference type="ARBA" id="ARBA00022670"/>
    </source>
</evidence>
<evidence type="ECO:0000256" key="2">
    <source>
        <dbReference type="ARBA" id="ARBA00022490"/>
    </source>
</evidence>
<dbReference type="InterPro" id="IPR023562">
    <property type="entry name" value="ClpP/TepA"/>
</dbReference>
<dbReference type="Pfam" id="PF00574">
    <property type="entry name" value="CLP_protease"/>
    <property type="match status" value="1"/>
</dbReference>
<dbReference type="HAMAP" id="MF_00444">
    <property type="entry name" value="ClpP"/>
    <property type="match status" value="1"/>
</dbReference>
<gene>
    <name evidence="7" type="primary">clpP</name>
    <name evidence="10" type="ORF">KDM90_10245</name>
</gene>
<dbReference type="EMBL" id="JAGSPJ010000004">
    <property type="protein sequence ID" value="MBR7800372.1"/>
    <property type="molecule type" value="Genomic_DNA"/>
</dbReference>
<name>A0A941IFH2_9BURK</name>
<organism evidence="10 11">
    <name type="scientific">Undibacterium fentianense</name>
    <dbReference type="NCBI Taxonomy" id="2828728"/>
    <lineage>
        <taxon>Bacteria</taxon>
        <taxon>Pseudomonadati</taxon>
        <taxon>Pseudomonadota</taxon>
        <taxon>Betaproteobacteria</taxon>
        <taxon>Burkholderiales</taxon>
        <taxon>Oxalobacteraceae</taxon>
        <taxon>Undibacterium</taxon>
    </lineage>
</organism>
<evidence type="ECO:0000256" key="8">
    <source>
        <dbReference type="PROSITE-ProRule" id="PRU10086"/>
    </source>
</evidence>
<keyword evidence="3 7" id="KW-0645">Protease</keyword>
<keyword evidence="5 7" id="KW-0720">Serine protease</keyword>
<keyword evidence="2 7" id="KW-0963">Cytoplasm</keyword>
<dbReference type="PRINTS" id="PR00127">
    <property type="entry name" value="CLPPROTEASEP"/>
</dbReference>
<comment type="function">
    <text evidence="7">Cleaves peptides in various proteins in a process that requires ATP hydrolysis. Has a chymotrypsin-like activity. Plays a major role in the degradation of misfolded proteins.</text>
</comment>
<comment type="caution">
    <text evidence="10">The sequence shown here is derived from an EMBL/GenBank/DDBJ whole genome shotgun (WGS) entry which is preliminary data.</text>
</comment>
<comment type="similarity">
    <text evidence="1 7 9">Belongs to the peptidase S14 family.</text>
</comment>
<dbReference type="GO" id="GO:0004176">
    <property type="term" value="F:ATP-dependent peptidase activity"/>
    <property type="evidence" value="ECO:0007669"/>
    <property type="project" value="InterPro"/>
</dbReference>
<comment type="catalytic activity">
    <reaction evidence="6 7 8">
        <text>Hydrolysis of proteins to small peptides in the presence of ATP and magnesium. alpha-casein is the usual test substrate. In the absence of ATP, only oligopeptides shorter than five residues are hydrolyzed (such as succinyl-Leu-Tyr-|-NHMec, and Leu-Tyr-Leu-|-Tyr-Trp, in which cleavage of the -Tyr-|-Leu- and -Tyr-|-Trp bonds also occurs).</text>
        <dbReference type="EC" id="3.4.21.92"/>
    </reaction>
</comment>